<dbReference type="SFLD" id="SFLDS00019">
    <property type="entry name" value="Glutathione_Transferase_(cytos"/>
    <property type="match status" value="1"/>
</dbReference>
<dbReference type="Pfam" id="PF13409">
    <property type="entry name" value="GST_N_2"/>
    <property type="match status" value="1"/>
</dbReference>
<feature type="domain" description="GST N-terminal" evidence="2">
    <location>
        <begin position="1"/>
        <end position="79"/>
    </location>
</feature>
<dbReference type="InterPro" id="IPR036249">
    <property type="entry name" value="Thioredoxin-like_sf"/>
</dbReference>
<dbReference type="SUPFAM" id="SSF52833">
    <property type="entry name" value="Thioredoxin-like"/>
    <property type="match status" value="1"/>
</dbReference>
<keyword evidence="5" id="KW-1185">Reference proteome</keyword>
<dbReference type="Gene3D" id="3.40.30.10">
    <property type="entry name" value="Glutaredoxin"/>
    <property type="match status" value="1"/>
</dbReference>
<dbReference type="InterPro" id="IPR036282">
    <property type="entry name" value="Glutathione-S-Trfase_C_sf"/>
</dbReference>
<sequence length="216" mass="24370">MLIIHHLQRSQSERIIWLCEELQLPYELKLYQRSPLLSPPELQALHPSKSAPIIQDGPTTLAESGAIFEYILTKHNPSGKLTIPPSAPNYADYLYYLHFANGTFQPALLRYKIISRLDLPSENFSAQLARRSFQRALEILDDRLQKSTWLAGEEFTAADVMIVVTLTTMRLFIPFEVDGYLGILGFLGRVGEREGYRRARERGGPGLGLLLEGSGL</sequence>
<dbReference type="SUPFAM" id="SSF47616">
    <property type="entry name" value="GST C-terminal domain-like"/>
    <property type="match status" value="1"/>
</dbReference>
<dbReference type="PROSITE" id="PS50405">
    <property type="entry name" value="GST_CTER"/>
    <property type="match status" value="1"/>
</dbReference>
<dbReference type="PROSITE" id="PS50404">
    <property type="entry name" value="GST_NTER"/>
    <property type="match status" value="1"/>
</dbReference>
<dbReference type="CDD" id="cd03046">
    <property type="entry name" value="GST_N_GTT1_like"/>
    <property type="match status" value="1"/>
</dbReference>
<evidence type="ECO:0000256" key="1">
    <source>
        <dbReference type="ARBA" id="ARBA00007409"/>
    </source>
</evidence>
<dbReference type="AlphaFoldDB" id="A0A319FE43"/>
<comment type="similarity">
    <text evidence="1">Belongs to the GST superfamily.</text>
</comment>
<dbReference type="VEuPathDB" id="FungiDB:BO78DRAFT_462443"/>
<name>A0A319FE43_ASPSB</name>
<dbReference type="InterPro" id="IPR040079">
    <property type="entry name" value="Glutathione_S-Trfase"/>
</dbReference>
<gene>
    <name evidence="4" type="ORF">BO78DRAFT_462443</name>
</gene>
<accession>A0A319FE43</accession>
<organism evidence="4 5">
    <name type="scientific">Aspergillus sclerotiicarbonarius (strain CBS 121057 / IBT 28362)</name>
    <dbReference type="NCBI Taxonomy" id="1448318"/>
    <lineage>
        <taxon>Eukaryota</taxon>
        <taxon>Fungi</taxon>
        <taxon>Dikarya</taxon>
        <taxon>Ascomycota</taxon>
        <taxon>Pezizomycotina</taxon>
        <taxon>Eurotiomycetes</taxon>
        <taxon>Eurotiomycetidae</taxon>
        <taxon>Eurotiales</taxon>
        <taxon>Aspergillaceae</taxon>
        <taxon>Aspergillus</taxon>
        <taxon>Aspergillus subgen. Circumdati</taxon>
    </lineage>
</organism>
<dbReference type="EMBL" id="KZ826365">
    <property type="protein sequence ID" value="PYI04813.1"/>
    <property type="molecule type" value="Genomic_DNA"/>
</dbReference>
<evidence type="ECO:0000313" key="4">
    <source>
        <dbReference type="EMBL" id="PYI04813.1"/>
    </source>
</evidence>
<dbReference type="InterPro" id="IPR010987">
    <property type="entry name" value="Glutathione-S-Trfase_C-like"/>
</dbReference>
<reference evidence="4 5" key="1">
    <citation type="submission" date="2018-02" db="EMBL/GenBank/DDBJ databases">
        <title>The genomes of Aspergillus section Nigri reveals drivers in fungal speciation.</title>
        <authorList>
            <consortium name="DOE Joint Genome Institute"/>
            <person name="Vesth T.C."/>
            <person name="Nybo J."/>
            <person name="Theobald S."/>
            <person name="Brandl J."/>
            <person name="Frisvad J.C."/>
            <person name="Nielsen K.F."/>
            <person name="Lyhne E.K."/>
            <person name="Kogle M.E."/>
            <person name="Kuo A."/>
            <person name="Riley R."/>
            <person name="Clum A."/>
            <person name="Nolan M."/>
            <person name="Lipzen A."/>
            <person name="Salamov A."/>
            <person name="Henrissat B."/>
            <person name="Wiebenga A."/>
            <person name="De vries R.P."/>
            <person name="Grigoriev I.V."/>
            <person name="Mortensen U.H."/>
            <person name="Andersen M.R."/>
            <person name="Baker S.E."/>
        </authorList>
    </citation>
    <scope>NUCLEOTIDE SEQUENCE [LARGE SCALE GENOMIC DNA]</scope>
    <source>
        <strain evidence="4 5">CBS 121057</strain>
    </source>
</reference>
<dbReference type="InterPro" id="IPR004045">
    <property type="entry name" value="Glutathione_S-Trfase_N"/>
</dbReference>
<dbReference type="OrthoDB" id="2309723at2759"/>
<evidence type="ECO:0000259" key="3">
    <source>
        <dbReference type="PROSITE" id="PS50405"/>
    </source>
</evidence>
<dbReference type="Gene3D" id="1.20.1050.10">
    <property type="match status" value="1"/>
</dbReference>
<dbReference type="STRING" id="1448318.A0A319FE43"/>
<keyword evidence="4" id="KW-0808">Transferase</keyword>
<feature type="domain" description="GST C-terminal" evidence="3">
    <location>
        <begin position="86"/>
        <end position="207"/>
    </location>
</feature>
<evidence type="ECO:0000313" key="5">
    <source>
        <dbReference type="Proteomes" id="UP000248423"/>
    </source>
</evidence>
<protein>
    <submittedName>
        <fullName evidence="4">Putative glutathione S-transferase</fullName>
    </submittedName>
</protein>
<dbReference type="SFLD" id="SFLDG00358">
    <property type="entry name" value="Main_(cytGST)"/>
    <property type="match status" value="1"/>
</dbReference>
<dbReference type="PANTHER" id="PTHR44051">
    <property type="entry name" value="GLUTATHIONE S-TRANSFERASE-RELATED"/>
    <property type="match status" value="1"/>
</dbReference>
<dbReference type="Pfam" id="PF13410">
    <property type="entry name" value="GST_C_2"/>
    <property type="match status" value="1"/>
</dbReference>
<proteinExistence type="inferred from homology"/>
<dbReference type="PANTHER" id="PTHR44051:SF9">
    <property type="entry name" value="GLUTATHIONE S-TRANSFERASE 1"/>
    <property type="match status" value="1"/>
</dbReference>
<evidence type="ECO:0000259" key="2">
    <source>
        <dbReference type="PROSITE" id="PS50404"/>
    </source>
</evidence>
<dbReference type="Proteomes" id="UP000248423">
    <property type="component" value="Unassembled WGS sequence"/>
</dbReference>
<dbReference type="SFLD" id="SFLDG01150">
    <property type="entry name" value="Main.1:_Beta-like"/>
    <property type="match status" value="1"/>
</dbReference>
<dbReference type="GO" id="GO:0016740">
    <property type="term" value="F:transferase activity"/>
    <property type="evidence" value="ECO:0007669"/>
    <property type="project" value="UniProtKB-KW"/>
</dbReference>